<sequence length="621" mass="70053">MALQVDTSAHFLPPFHHAHIRPQQQQQQQQHSLRRVPSTCDRHPDELVTGFCASCLRERLAGLEIRRNSTSSSSSSSAFKSLFVKSNPNAPLRRCKSFSCSRRDGIAASFEPQRKSCDVRGRSTLWSLFNQDDQLKEPGRDSFGFGAAGIENEAGCPNLGIPSSGIADPVHESREDDDDEDDGEENEIRPADPEVVVETREEIVREEELEEQAELKPMKDHIDIETQAKKPANKDLKEIAGSFWMAASVFSKKLQKWRRKQKLKKQGSSKTGHGVPTEKPSNSRRFRDTQSEIAVDAFGRRSCDTDPRFSLDIGRFSLDYSWDEPRASWDGHLIGGRAPFHRVPSSMLSVIEDHPVPPAVQRTDGQIPVEEDSMMNPGGSAQTRDYYLDSSSQRRKRSLDRSNSVRKLSVELNEPKALSNAKVSPAGAAELYHGYNNNGVRLERDARELSSNSLRDDCSESLESSYRYPCKEGEAAKKPKRWGKKWSIWGFIHWRSGGKGGENAVGRSFSESWPELRRQGSNGRKVLRCNSNVSARHSFSSSSGSGRMMRSCVETNGHRRKRRDEFVLERNRSARYSPSQGDNGMLRFYLTPMQGNWRNRALGKNRNAGSQFLARSMLQLY</sequence>
<evidence type="ECO:0000313" key="2">
    <source>
        <dbReference type="Proteomes" id="UP000827976"/>
    </source>
</evidence>
<dbReference type="EMBL" id="CM037028">
    <property type="protein sequence ID" value="KAH7657087.1"/>
    <property type="molecule type" value="Genomic_DNA"/>
</dbReference>
<reference evidence="2" key="1">
    <citation type="journal article" date="2022" name="Nat. Commun.">
        <title>Chromosome evolution and the genetic basis of agronomically important traits in greater yam.</title>
        <authorList>
            <person name="Bredeson J.V."/>
            <person name="Lyons J.B."/>
            <person name="Oniyinde I.O."/>
            <person name="Okereke N.R."/>
            <person name="Kolade O."/>
            <person name="Nnabue I."/>
            <person name="Nwadili C.O."/>
            <person name="Hribova E."/>
            <person name="Parker M."/>
            <person name="Nwogha J."/>
            <person name="Shu S."/>
            <person name="Carlson J."/>
            <person name="Kariba R."/>
            <person name="Muthemba S."/>
            <person name="Knop K."/>
            <person name="Barton G.J."/>
            <person name="Sherwood A.V."/>
            <person name="Lopez-Montes A."/>
            <person name="Asiedu R."/>
            <person name="Jamnadass R."/>
            <person name="Muchugi A."/>
            <person name="Goodstein D."/>
            <person name="Egesi C.N."/>
            <person name="Featherston J."/>
            <person name="Asfaw A."/>
            <person name="Simpson G.G."/>
            <person name="Dolezel J."/>
            <person name="Hendre P.S."/>
            <person name="Van Deynze A."/>
            <person name="Kumar P.L."/>
            <person name="Obidiegwu J.E."/>
            <person name="Bhattacharjee R."/>
            <person name="Rokhsar D.S."/>
        </authorList>
    </citation>
    <scope>NUCLEOTIDE SEQUENCE [LARGE SCALE GENOMIC DNA]</scope>
    <source>
        <strain evidence="2">cv. TDa95/00328</strain>
    </source>
</reference>
<evidence type="ECO:0000313" key="1">
    <source>
        <dbReference type="EMBL" id="KAH7657087.1"/>
    </source>
</evidence>
<organism evidence="1 2">
    <name type="scientific">Dioscorea alata</name>
    <name type="common">Purple yam</name>
    <dbReference type="NCBI Taxonomy" id="55571"/>
    <lineage>
        <taxon>Eukaryota</taxon>
        <taxon>Viridiplantae</taxon>
        <taxon>Streptophyta</taxon>
        <taxon>Embryophyta</taxon>
        <taxon>Tracheophyta</taxon>
        <taxon>Spermatophyta</taxon>
        <taxon>Magnoliopsida</taxon>
        <taxon>Liliopsida</taxon>
        <taxon>Dioscoreales</taxon>
        <taxon>Dioscoreaceae</taxon>
        <taxon>Dioscorea</taxon>
    </lineage>
</organism>
<proteinExistence type="predicted"/>
<name>A0ACB7U9Z4_DIOAL</name>
<accession>A0ACB7U9Z4</accession>
<comment type="caution">
    <text evidence="1">The sequence shown here is derived from an EMBL/GenBank/DDBJ whole genome shotgun (WGS) entry which is preliminary data.</text>
</comment>
<keyword evidence="2" id="KW-1185">Reference proteome</keyword>
<gene>
    <name evidence="1" type="ORF">IHE45_18G117800</name>
</gene>
<dbReference type="Proteomes" id="UP000827976">
    <property type="component" value="Chromosome 18"/>
</dbReference>
<protein>
    <submittedName>
        <fullName evidence="1">Protein OCTOPUS-like protein</fullName>
    </submittedName>
</protein>